<evidence type="ECO:0000256" key="5">
    <source>
        <dbReference type="ARBA" id="ARBA00022989"/>
    </source>
</evidence>
<evidence type="ECO:0000256" key="4">
    <source>
        <dbReference type="ARBA" id="ARBA00022719"/>
    </source>
</evidence>
<organism evidence="12">
    <name type="scientific">freshwater metagenome</name>
    <dbReference type="NCBI Taxonomy" id="449393"/>
    <lineage>
        <taxon>unclassified sequences</taxon>
        <taxon>metagenomes</taxon>
        <taxon>ecological metagenomes</taxon>
    </lineage>
</organism>
<evidence type="ECO:0000259" key="11">
    <source>
        <dbReference type="SMART" id="SM00756"/>
    </source>
</evidence>
<keyword evidence="3 10" id="KW-0812">Transmembrane</keyword>
<evidence type="ECO:0000256" key="6">
    <source>
        <dbReference type="ARBA" id="ARBA00023002"/>
    </source>
</evidence>
<dbReference type="Pfam" id="PF07884">
    <property type="entry name" value="VKOR"/>
    <property type="match status" value="1"/>
</dbReference>
<reference evidence="12" key="1">
    <citation type="submission" date="2020-05" db="EMBL/GenBank/DDBJ databases">
        <authorList>
            <person name="Chiriac C."/>
            <person name="Salcher M."/>
            <person name="Ghai R."/>
            <person name="Kavagutti S V."/>
        </authorList>
    </citation>
    <scope>NUCLEOTIDE SEQUENCE</scope>
</reference>
<evidence type="ECO:0000313" key="13">
    <source>
        <dbReference type="EMBL" id="CAB4638767.1"/>
    </source>
</evidence>
<evidence type="ECO:0000256" key="2">
    <source>
        <dbReference type="ARBA" id="ARBA00006214"/>
    </source>
</evidence>
<dbReference type="EMBL" id="CAEZVY010000027">
    <property type="protein sequence ID" value="CAB4638767.1"/>
    <property type="molecule type" value="Genomic_DNA"/>
</dbReference>
<dbReference type="InterPro" id="IPR041714">
    <property type="entry name" value="VKOR_Actinobacteria"/>
</dbReference>
<protein>
    <submittedName>
        <fullName evidence="12">Unannotated protein</fullName>
    </submittedName>
</protein>
<evidence type="ECO:0000256" key="3">
    <source>
        <dbReference type="ARBA" id="ARBA00022692"/>
    </source>
</evidence>
<feature type="transmembrane region" description="Helical" evidence="10">
    <location>
        <begin position="62"/>
        <end position="80"/>
    </location>
</feature>
<dbReference type="SMART" id="SM00756">
    <property type="entry name" value="VKc"/>
    <property type="match status" value="1"/>
</dbReference>
<dbReference type="InterPro" id="IPR012932">
    <property type="entry name" value="VKOR"/>
</dbReference>
<keyword evidence="4" id="KW-0874">Quinone</keyword>
<feature type="domain" description="Vitamin K epoxide reductase" evidence="11">
    <location>
        <begin position="1"/>
        <end position="139"/>
    </location>
</feature>
<evidence type="ECO:0000313" key="12">
    <source>
        <dbReference type="EMBL" id="CAB4567451.1"/>
    </source>
</evidence>
<comment type="similarity">
    <text evidence="2">Belongs to the VKOR family.</text>
</comment>
<name>A0A6J6DTL3_9ZZZZ</name>
<evidence type="ECO:0000256" key="9">
    <source>
        <dbReference type="ARBA" id="ARBA00023284"/>
    </source>
</evidence>
<keyword evidence="6" id="KW-0560">Oxidoreductase</keyword>
<proteinExistence type="inferred from homology"/>
<evidence type="ECO:0000256" key="10">
    <source>
        <dbReference type="SAM" id="Phobius"/>
    </source>
</evidence>
<evidence type="ECO:0000256" key="8">
    <source>
        <dbReference type="ARBA" id="ARBA00023157"/>
    </source>
</evidence>
<sequence length="187" mass="21007">MALYLVFTGLGSWLAAFTLAREGYQLALTGAPPSCDINPFFSCGNVMQSWQATLFFDAPNQLYGVAGFMIVATVGAALLAGATMRRWFWVFFTLGILAAYVWLMWMFYQAVFAIGFLCLYCMVVWALHIPLWWIFLPWALKQGMLGSSAKLRSFGSSWLPYSWIMVVINYAVIGLSVLIQFPLLFSV</sequence>
<keyword evidence="9" id="KW-0676">Redox-active center</keyword>
<dbReference type="Gene3D" id="1.20.1440.130">
    <property type="entry name" value="VKOR domain"/>
    <property type="match status" value="1"/>
</dbReference>
<gene>
    <name evidence="12" type="ORF">UFOPK1684_00504</name>
    <name evidence="13" type="ORF">UFOPK2158_00388</name>
</gene>
<accession>A0A6J6DTL3</accession>
<dbReference type="GO" id="GO:0016020">
    <property type="term" value="C:membrane"/>
    <property type="evidence" value="ECO:0007669"/>
    <property type="project" value="UniProtKB-SubCell"/>
</dbReference>
<dbReference type="AlphaFoldDB" id="A0A6J6DTL3"/>
<keyword evidence="7 10" id="KW-0472">Membrane</keyword>
<evidence type="ECO:0000256" key="7">
    <source>
        <dbReference type="ARBA" id="ARBA00023136"/>
    </source>
</evidence>
<evidence type="ECO:0000256" key="1">
    <source>
        <dbReference type="ARBA" id="ARBA00004141"/>
    </source>
</evidence>
<dbReference type="GO" id="GO:0048038">
    <property type="term" value="F:quinone binding"/>
    <property type="evidence" value="ECO:0007669"/>
    <property type="project" value="UniProtKB-KW"/>
</dbReference>
<keyword evidence="8" id="KW-1015">Disulfide bond</keyword>
<feature type="transmembrane region" description="Helical" evidence="10">
    <location>
        <begin position="114"/>
        <end position="140"/>
    </location>
</feature>
<feature type="transmembrane region" description="Helical" evidence="10">
    <location>
        <begin position="87"/>
        <end position="108"/>
    </location>
</feature>
<feature type="transmembrane region" description="Helical" evidence="10">
    <location>
        <begin position="161"/>
        <end position="185"/>
    </location>
</feature>
<dbReference type="InterPro" id="IPR038354">
    <property type="entry name" value="VKOR_sf"/>
</dbReference>
<dbReference type="CDD" id="cd12922">
    <property type="entry name" value="VKOR_5"/>
    <property type="match status" value="1"/>
</dbReference>
<dbReference type="GO" id="GO:0016491">
    <property type="term" value="F:oxidoreductase activity"/>
    <property type="evidence" value="ECO:0007669"/>
    <property type="project" value="UniProtKB-KW"/>
</dbReference>
<keyword evidence="5 10" id="KW-1133">Transmembrane helix</keyword>
<dbReference type="EMBL" id="CAEZTM010000016">
    <property type="protein sequence ID" value="CAB4567451.1"/>
    <property type="molecule type" value="Genomic_DNA"/>
</dbReference>
<comment type="subcellular location">
    <subcellularLocation>
        <location evidence="1">Membrane</location>
        <topology evidence="1">Multi-pass membrane protein</topology>
    </subcellularLocation>
</comment>